<evidence type="ECO:0000256" key="1">
    <source>
        <dbReference type="ARBA" id="ARBA00022801"/>
    </source>
</evidence>
<dbReference type="SUPFAM" id="SSF53474">
    <property type="entry name" value="alpha/beta-Hydrolases"/>
    <property type="match status" value="1"/>
</dbReference>
<accession>A0A7W9SWA9</accession>
<dbReference type="EC" id="3.2.1.8" evidence="4"/>
<feature type="chain" id="PRO_5031229369" evidence="2">
    <location>
        <begin position="23"/>
        <end position="296"/>
    </location>
</feature>
<dbReference type="Pfam" id="PF20434">
    <property type="entry name" value="BD-FAE"/>
    <property type="match status" value="1"/>
</dbReference>
<evidence type="ECO:0000313" key="5">
    <source>
        <dbReference type="Proteomes" id="UP000520814"/>
    </source>
</evidence>
<dbReference type="Proteomes" id="UP000520814">
    <property type="component" value="Unassembled WGS sequence"/>
</dbReference>
<keyword evidence="4" id="KW-0858">Xylan degradation</keyword>
<dbReference type="PANTHER" id="PTHR48081:SF6">
    <property type="entry name" value="PEPTIDASE S9 PROLYL OLIGOPEPTIDASE CATALYTIC DOMAIN-CONTAINING PROTEIN"/>
    <property type="match status" value="1"/>
</dbReference>
<organism evidence="4 5">
    <name type="scientific">Armatimonas rosea</name>
    <dbReference type="NCBI Taxonomy" id="685828"/>
    <lineage>
        <taxon>Bacteria</taxon>
        <taxon>Bacillati</taxon>
        <taxon>Armatimonadota</taxon>
        <taxon>Armatimonadia</taxon>
        <taxon>Armatimonadales</taxon>
        <taxon>Armatimonadaceae</taxon>
        <taxon>Armatimonas</taxon>
    </lineage>
</organism>
<dbReference type="GO" id="GO:0045493">
    <property type="term" value="P:xylan catabolic process"/>
    <property type="evidence" value="ECO:0007669"/>
    <property type="project" value="UniProtKB-KW"/>
</dbReference>
<dbReference type="PANTHER" id="PTHR48081">
    <property type="entry name" value="AB HYDROLASE SUPERFAMILY PROTEIN C4A8.06C"/>
    <property type="match status" value="1"/>
</dbReference>
<evidence type="ECO:0000259" key="3">
    <source>
        <dbReference type="Pfam" id="PF20434"/>
    </source>
</evidence>
<dbReference type="InterPro" id="IPR029058">
    <property type="entry name" value="AB_hydrolase_fold"/>
</dbReference>
<comment type="caution">
    <text evidence="4">The sequence shown here is derived from an EMBL/GenBank/DDBJ whole genome shotgun (WGS) entry which is preliminary data.</text>
</comment>
<keyword evidence="1 4" id="KW-0378">Hydrolase</keyword>
<dbReference type="Gene3D" id="3.40.50.1820">
    <property type="entry name" value="alpha/beta hydrolase"/>
    <property type="match status" value="1"/>
</dbReference>
<dbReference type="RefSeq" id="WP_184203200.1">
    <property type="nucleotide sequence ID" value="NZ_JACHGW010000005.1"/>
</dbReference>
<name>A0A7W9SWA9_ARMRO</name>
<feature type="signal peptide" evidence="2">
    <location>
        <begin position="1"/>
        <end position="22"/>
    </location>
</feature>
<evidence type="ECO:0000313" key="4">
    <source>
        <dbReference type="EMBL" id="MBB6053173.1"/>
    </source>
</evidence>
<dbReference type="InterPro" id="IPR050300">
    <property type="entry name" value="GDXG_lipolytic_enzyme"/>
</dbReference>
<keyword evidence="4" id="KW-0624">Polysaccharide degradation</keyword>
<feature type="domain" description="BD-FAE-like" evidence="3">
    <location>
        <begin position="70"/>
        <end position="186"/>
    </location>
</feature>
<keyword evidence="5" id="KW-1185">Reference proteome</keyword>
<protein>
    <submittedName>
        <fullName evidence="4">Endo-1,4-beta-xylanase</fullName>
        <ecNumber evidence="4">3.2.1.8</ecNumber>
    </submittedName>
</protein>
<gene>
    <name evidence="4" type="ORF">HNQ39_005005</name>
</gene>
<dbReference type="InterPro" id="IPR049492">
    <property type="entry name" value="BD-FAE-like_dom"/>
</dbReference>
<dbReference type="EMBL" id="JACHGW010000005">
    <property type="protein sequence ID" value="MBB6053173.1"/>
    <property type="molecule type" value="Genomic_DNA"/>
</dbReference>
<evidence type="ECO:0000256" key="2">
    <source>
        <dbReference type="SAM" id="SignalP"/>
    </source>
</evidence>
<keyword evidence="4" id="KW-0119">Carbohydrate metabolism</keyword>
<keyword evidence="2" id="KW-0732">Signal</keyword>
<sequence>MNTSAAFLFALATLVLLAPAKAQPKSQVLPLYPPGHPTLQGQNEKEILTPPNPKPGQYFNIKNVHNPIIEVFLPPQEKATGTMIIVAPGGGHRELGWPNEGTQIAKWLNERGVAAAVLKYRLAFTPGYKYTVEGEALQDTQRAFRLVRANAKAWGVDTKRVGILGFSAGGALAALVHMRNDTGKPDATDPIERESCYPNFVALVYAGWAPMEFKIPAGAGPAFLTSAGLDDAFHAKQTVEYYNLLFDAKVPAELHIYGHGGHGGAISERKGIPFGTWQVRFQEWLADLGYLKVGAP</sequence>
<proteinExistence type="predicted"/>
<reference evidence="4 5" key="1">
    <citation type="submission" date="2020-08" db="EMBL/GenBank/DDBJ databases">
        <title>Genomic Encyclopedia of Type Strains, Phase IV (KMG-IV): sequencing the most valuable type-strain genomes for metagenomic binning, comparative biology and taxonomic classification.</title>
        <authorList>
            <person name="Goeker M."/>
        </authorList>
    </citation>
    <scope>NUCLEOTIDE SEQUENCE [LARGE SCALE GENOMIC DNA]</scope>
    <source>
        <strain evidence="4 5">DSM 23562</strain>
    </source>
</reference>
<keyword evidence="4" id="KW-0326">Glycosidase</keyword>
<dbReference type="GO" id="GO:0031176">
    <property type="term" value="F:endo-1,4-beta-xylanase activity"/>
    <property type="evidence" value="ECO:0007669"/>
    <property type="project" value="UniProtKB-EC"/>
</dbReference>
<dbReference type="AlphaFoldDB" id="A0A7W9SWA9"/>